<evidence type="ECO:0000313" key="1">
    <source>
        <dbReference type="EMBL" id="TFV11989.1"/>
    </source>
</evidence>
<dbReference type="Proteomes" id="UP000297396">
    <property type="component" value="Unassembled WGS sequence"/>
</dbReference>
<sequence>MLALTDRLLKRGERMKNDKLNEKLDFSDLSTAELTAVSISYENSLMKTDKPVYPYTAAVLETLAEELVLIAKQKPEMAIKCAGELNAIAGAMCRVMPAPPLSTPDDMAKILTAEELKWHLVNSNATTFVSEQLTYLVGQIIMALEGHSVTTGESHIKH</sequence>
<protein>
    <submittedName>
        <fullName evidence="1">Uncharacterized protein</fullName>
    </submittedName>
</protein>
<reference evidence="1 2" key="1">
    <citation type="submission" date="2019-03" db="EMBL/GenBank/DDBJ databases">
        <title>Diversity of the mouse oral microbiome.</title>
        <authorList>
            <person name="Joseph S."/>
            <person name="Aduse-Opoku J."/>
            <person name="Curtis M."/>
            <person name="Wade W."/>
            <person name="Hashim A."/>
        </authorList>
    </citation>
    <scope>NUCLEOTIDE SEQUENCE [LARGE SCALE GENOMIC DNA]</scope>
    <source>
        <strain evidence="1 2">WT12</strain>
    </source>
</reference>
<gene>
    <name evidence="1" type="ORF">E4T80_03165</name>
</gene>
<accession>A0A4Y9K4C3</accession>
<dbReference type="RefSeq" id="WP_135054881.1">
    <property type="nucleotide sequence ID" value="NZ_JADGLC010000005.1"/>
</dbReference>
<proteinExistence type="predicted"/>
<comment type="caution">
    <text evidence="1">The sequence shown here is derived from an EMBL/GenBank/DDBJ whole genome shotgun (WGS) entry which is preliminary data.</text>
</comment>
<organism evidence="1 2">
    <name type="scientific">Muribacter muris</name>
    <dbReference type="NCBI Taxonomy" id="67855"/>
    <lineage>
        <taxon>Bacteria</taxon>
        <taxon>Pseudomonadati</taxon>
        <taxon>Pseudomonadota</taxon>
        <taxon>Gammaproteobacteria</taxon>
        <taxon>Pasteurellales</taxon>
        <taxon>Pasteurellaceae</taxon>
        <taxon>Muribacter</taxon>
    </lineage>
</organism>
<dbReference type="EMBL" id="SPPA01000005">
    <property type="protein sequence ID" value="TFV11989.1"/>
    <property type="molecule type" value="Genomic_DNA"/>
</dbReference>
<evidence type="ECO:0000313" key="2">
    <source>
        <dbReference type="Proteomes" id="UP000297396"/>
    </source>
</evidence>
<dbReference type="AlphaFoldDB" id="A0A4Y9K4C3"/>
<name>A0A4Y9K4C3_9PAST</name>